<gene>
    <name evidence="4" type="ORF">PAC_03143</name>
</gene>
<proteinExistence type="inferred from homology"/>
<dbReference type="OrthoDB" id="1470350at2759"/>
<keyword evidence="2" id="KW-0349">Heme</keyword>
<name>A0A1L7WKI2_9HELO</name>
<dbReference type="PRINTS" id="PR00385">
    <property type="entry name" value="P450"/>
</dbReference>
<evidence type="ECO:0008006" key="6">
    <source>
        <dbReference type="Google" id="ProtNLM"/>
    </source>
</evidence>
<dbReference type="GO" id="GO:0020037">
    <property type="term" value="F:heme binding"/>
    <property type="evidence" value="ECO:0007669"/>
    <property type="project" value="InterPro"/>
</dbReference>
<dbReference type="InterPro" id="IPR036396">
    <property type="entry name" value="Cyt_P450_sf"/>
</dbReference>
<dbReference type="AlphaFoldDB" id="A0A1L7WKI2"/>
<dbReference type="GO" id="GO:0004497">
    <property type="term" value="F:monooxygenase activity"/>
    <property type="evidence" value="ECO:0007669"/>
    <property type="project" value="InterPro"/>
</dbReference>
<dbReference type="CDD" id="cd11070">
    <property type="entry name" value="CYP56-like"/>
    <property type="match status" value="1"/>
</dbReference>
<sequence length="596" mass="67634">MIDYLSLALYGVPLVYVSTKVVSYLVWYFTTLNAAKRFGASSPIPAVAVYTPRSSTIIWLSSPYFAPFFEALPFGWGHWFKYVRMDFDWWYKCLHRTELKSDVFWTVGPGGPTLIVSDADVVTEIAHRWKDFSKQTKPYRSLAVFGPNVVTSEGSTWQRHRKITSPPFNEKNSSLVFADSIAHGKAMIASFTTDAEGNKSVPGDEPVVEDLLHWTMTVTLHVLSGAAFSLSMPWPTKSIATSSAHSTEEVTAQSTFKITQKHTMSFQQSLDKLMEYLMYIILFPSWFLRNSPIPILRKMQDCADEFRTYMSELIADHQNSESSRGDLLGSIVKATTIDEKATWTEEETIGNIFVFILAGHETTASTLQSAIILLACYPEYQQQVQSEIDSIWSTKKEGEELTYDDYPKMRFIVALMLETLRAYPPLNLLPKHATDAQTFTYRGQTVYVPPNTDISIAIVSTQHNPLYWGPDPWEFRPSRWLMPPGYLPPPNTSNEAPAQDNILCPPKGAFLAFSAGFRACLGKKFAQVEFCTLIAVLLKEYSVELVREGKDEKWEEARDKAMAKMFDRTSSIAVRMNEKVRVRFVRRGSERFPVRA</sequence>
<dbReference type="Proteomes" id="UP000184330">
    <property type="component" value="Unassembled WGS sequence"/>
</dbReference>
<comment type="similarity">
    <text evidence="1">Belongs to the cytochrome P450 family.</text>
</comment>
<dbReference type="InterPro" id="IPR002401">
    <property type="entry name" value="Cyt_P450_E_grp-I"/>
</dbReference>
<feature type="transmembrane region" description="Helical" evidence="3">
    <location>
        <begin position="7"/>
        <end position="29"/>
    </location>
</feature>
<keyword evidence="5" id="KW-1185">Reference proteome</keyword>
<keyword evidence="3" id="KW-1133">Transmembrane helix</keyword>
<dbReference type="STRING" id="576137.A0A1L7WKI2"/>
<evidence type="ECO:0000256" key="3">
    <source>
        <dbReference type="SAM" id="Phobius"/>
    </source>
</evidence>
<evidence type="ECO:0000256" key="1">
    <source>
        <dbReference type="ARBA" id="ARBA00010617"/>
    </source>
</evidence>
<keyword evidence="2" id="KW-0479">Metal-binding</keyword>
<evidence type="ECO:0000256" key="2">
    <source>
        <dbReference type="PIRSR" id="PIRSR602401-1"/>
    </source>
</evidence>
<protein>
    <recommendedName>
        <fullName evidence="6">Cytochrome P450</fullName>
    </recommendedName>
</protein>
<dbReference type="SUPFAM" id="SSF48264">
    <property type="entry name" value="Cytochrome P450"/>
    <property type="match status" value="1"/>
</dbReference>
<evidence type="ECO:0000313" key="5">
    <source>
        <dbReference type="Proteomes" id="UP000184330"/>
    </source>
</evidence>
<dbReference type="InterPro" id="IPR050121">
    <property type="entry name" value="Cytochrome_P450_monoxygenase"/>
</dbReference>
<dbReference type="GO" id="GO:0016705">
    <property type="term" value="F:oxidoreductase activity, acting on paired donors, with incorporation or reduction of molecular oxygen"/>
    <property type="evidence" value="ECO:0007669"/>
    <property type="project" value="InterPro"/>
</dbReference>
<reference evidence="4 5" key="1">
    <citation type="submission" date="2016-03" db="EMBL/GenBank/DDBJ databases">
        <authorList>
            <person name="Ploux O."/>
        </authorList>
    </citation>
    <scope>NUCLEOTIDE SEQUENCE [LARGE SCALE GENOMIC DNA]</scope>
    <source>
        <strain evidence="4 5">UAMH 11012</strain>
    </source>
</reference>
<evidence type="ECO:0000313" key="4">
    <source>
        <dbReference type="EMBL" id="CZR53265.1"/>
    </source>
</evidence>
<dbReference type="PANTHER" id="PTHR24305">
    <property type="entry name" value="CYTOCHROME P450"/>
    <property type="match status" value="1"/>
</dbReference>
<dbReference type="Pfam" id="PF00067">
    <property type="entry name" value="p450"/>
    <property type="match status" value="1"/>
</dbReference>
<dbReference type="InterPro" id="IPR001128">
    <property type="entry name" value="Cyt_P450"/>
</dbReference>
<dbReference type="GO" id="GO:0005506">
    <property type="term" value="F:iron ion binding"/>
    <property type="evidence" value="ECO:0007669"/>
    <property type="project" value="InterPro"/>
</dbReference>
<dbReference type="PRINTS" id="PR00463">
    <property type="entry name" value="EP450I"/>
</dbReference>
<organism evidence="4 5">
    <name type="scientific">Phialocephala subalpina</name>
    <dbReference type="NCBI Taxonomy" id="576137"/>
    <lineage>
        <taxon>Eukaryota</taxon>
        <taxon>Fungi</taxon>
        <taxon>Dikarya</taxon>
        <taxon>Ascomycota</taxon>
        <taxon>Pezizomycotina</taxon>
        <taxon>Leotiomycetes</taxon>
        <taxon>Helotiales</taxon>
        <taxon>Mollisiaceae</taxon>
        <taxon>Phialocephala</taxon>
        <taxon>Phialocephala fortinii species complex</taxon>
    </lineage>
</organism>
<keyword evidence="3" id="KW-0812">Transmembrane</keyword>
<keyword evidence="2" id="KW-0408">Iron</keyword>
<accession>A0A1L7WKI2</accession>
<dbReference type="EMBL" id="FJOG01000003">
    <property type="protein sequence ID" value="CZR53265.1"/>
    <property type="molecule type" value="Genomic_DNA"/>
</dbReference>
<keyword evidence="3" id="KW-0472">Membrane</keyword>
<dbReference type="Gene3D" id="1.10.630.10">
    <property type="entry name" value="Cytochrome P450"/>
    <property type="match status" value="1"/>
</dbReference>
<feature type="binding site" description="axial binding residue" evidence="2">
    <location>
        <position position="520"/>
    </location>
    <ligand>
        <name>heme</name>
        <dbReference type="ChEBI" id="CHEBI:30413"/>
    </ligand>
    <ligandPart>
        <name>Fe</name>
        <dbReference type="ChEBI" id="CHEBI:18248"/>
    </ligandPart>
</feature>
<comment type="cofactor">
    <cofactor evidence="2">
        <name>heme</name>
        <dbReference type="ChEBI" id="CHEBI:30413"/>
    </cofactor>
</comment>
<dbReference type="PANTHER" id="PTHR24305:SF166">
    <property type="entry name" value="CYTOCHROME P450 12A4, MITOCHONDRIAL-RELATED"/>
    <property type="match status" value="1"/>
</dbReference>